<evidence type="ECO:0000259" key="4">
    <source>
        <dbReference type="Pfam" id="PF20148"/>
    </source>
</evidence>
<dbReference type="InterPro" id="IPR006530">
    <property type="entry name" value="YD"/>
</dbReference>
<dbReference type="Proteomes" id="UP000518887">
    <property type="component" value="Unassembled WGS sequence"/>
</dbReference>
<dbReference type="NCBIfam" id="TIGR03696">
    <property type="entry name" value="Rhs_assc_core"/>
    <property type="match status" value="1"/>
</dbReference>
<evidence type="ECO:0000256" key="2">
    <source>
        <dbReference type="SAM" id="MobiDB-lite"/>
    </source>
</evidence>
<dbReference type="InterPro" id="IPR022385">
    <property type="entry name" value="Rhs_assc_core"/>
</dbReference>
<dbReference type="Pfam" id="PF20148">
    <property type="entry name" value="DUF6531"/>
    <property type="match status" value="1"/>
</dbReference>
<dbReference type="PANTHER" id="PTHR32305">
    <property type="match status" value="1"/>
</dbReference>
<feature type="chain" id="PRO_5030836643" evidence="3">
    <location>
        <begin position="28"/>
        <end position="1921"/>
    </location>
</feature>
<keyword evidence="1" id="KW-0677">Repeat</keyword>
<protein>
    <submittedName>
        <fullName evidence="6">RHS repeat-associated protein</fullName>
    </submittedName>
</protein>
<evidence type="ECO:0000313" key="7">
    <source>
        <dbReference type="Proteomes" id="UP000518887"/>
    </source>
</evidence>
<dbReference type="InterPro" id="IPR031325">
    <property type="entry name" value="RHS_repeat"/>
</dbReference>
<feature type="domain" description="Teneurin-like YD-shell" evidence="5">
    <location>
        <begin position="1395"/>
        <end position="1497"/>
    </location>
</feature>
<keyword evidence="7" id="KW-1185">Reference proteome</keyword>
<gene>
    <name evidence="6" type="ORF">HNP76_000977</name>
</gene>
<dbReference type="EMBL" id="JACHFQ010000003">
    <property type="protein sequence ID" value="MBB5225620.1"/>
    <property type="molecule type" value="Genomic_DNA"/>
</dbReference>
<dbReference type="Pfam" id="PF25023">
    <property type="entry name" value="TEN_YD-shell"/>
    <property type="match status" value="1"/>
</dbReference>
<reference evidence="6 7" key="1">
    <citation type="submission" date="2020-08" db="EMBL/GenBank/DDBJ databases">
        <title>Genomic Encyclopedia of Type Strains, Phase IV (KMG-IV): sequencing the most valuable type-strain genomes for metagenomic binning, comparative biology and taxonomic classification.</title>
        <authorList>
            <person name="Goeker M."/>
        </authorList>
    </citation>
    <scope>NUCLEOTIDE SEQUENCE [LARGE SCALE GENOMIC DNA]</scope>
    <source>
        <strain evidence="6 7">DSM 103462</strain>
    </source>
</reference>
<name>A0A7W8LLQ3_9SPIR</name>
<dbReference type="NCBIfam" id="TIGR01643">
    <property type="entry name" value="YD_repeat_2x"/>
    <property type="match status" value="1"/>
</dbReference>
<dbReference type="InterPro" id="IPR050708">
    <property type="entry name" value="T6SS_VgrG/RHS"/>
</dbReference>
<evidence type="ECO:0000259" key="5">
    <source>
        <dbReference type="Pfam" id="PF25023"/>
    </source>
</evidence>
<feature type="signal peptide" evidence="3">
    <location>
        <begin position="1"/>
        <end position="27"/>
    </location>
</feature>
<comment type="caution">
    <text evidence="6">The sequence shown here is derived from an EMBL/GenBank/DDBJ whole genome shotgun (WGS) entry which is preliminary data.</text>
</comment>
<dbReference type="Gene3D" id="2.180.10.10">
    <property type="entry name" value="RHS repeat-associated core"/>
    <property type="match status" value="3"/>
</dbReference>
<feature type="region of interest" description="Disordered" evidence="2">
    <location>
        <begin position="28"/>
        <end position="80"/>
    </location>
</feature>
<dbReference type="InterPro" id="IPR056823">
    <property type="entry name" value="TEN-like_YD-shell"/>
</dbReference>
<proteinExistence type="predicted"/>
<dbReference type="Pfam" id="PF05593">
    <property type="entry name" value="RHS_repeat"/>
    <property type="match status" value="1"/>
</dbReference>
<dbReference type="PANTHER" id="PTHR32305:SF15">
    <property type="entry name" value="PROTEIN RHSA-RELATED"/>
    <property type="match status" value="1"/>
</dbReference>
<organism evidence="6 7">
    <name type="scientific">Treponema ruminis</name>
    <dbReference type="NCBI Taxonomy" id="744515"/>
    <lineage>
        <taxon>Bacteria</taxon>
        <taxon>Pseudomonadati</taxon>
        <taxon>Spirochaetota</taxon>
        <taxon>Spirochaetia</taxon>
        <taxon>Spirochaetales</taxon>
        <taxon>Treponemataceae</taxon>
        <taxon>Treponema</taxon>
    </lineage>
</organism>
<accession>A0A7W8LLQ3</accession>
<evidence type="ECO:0000256" key="3">
    <source>
        <dbReference type="SAM" id="SignalP"/>
    </source>
</evidence>
<evidence type="ECO:0000313" key="6">
    <source>
        <dbReference type="EMBL" id="MBB5225620.1"/>
    </source>
</evidence>
<dbReference type="InterPro" id="IPR045351">
    <property type="entry name" value="DUF6531"/>
</dbReference>
<keyword evidence="3" id="KW-0732">Signal</keyword>
<dbReference type="RefSeq" id="WP_184658086.1">
    <property type="nucleotide sequence ID" value="NZ_CP031518.1"/>
</dbReference>
<evidence type="ECO:0000256" key="1">
    <source>
        <dbReference type="ARBA" id="ARBA00022737"/>
    </source>
</evidence>
<sequence>MKKKFSLLKVLALFLILFSASTFRLYADDDDSDSDDGWSDSGWSDDSDDSDDWSDDDWGDFWSDDSDDDWDDSDDSDDFDWSDWWGDDWWGDDWDDSYNDFWSGNDFDDYYNDDDEDDDDDDLTYNVPNGSGGFDTIGYDDVFDEEGNFIYDYTGPGDKAENEAVIAEIFGGGGGKPGAGDSSEDAEGYLSMYIEAVQALEEAMKCGEDLQTIENLEFAVSVYQEALDDYCNQNSYSYSVSENSHFGVVTNENGKTVCHVGDPVILSSGDFIIDDVDFSVRGRKSVFCFERHYSSGDEAQHEIPHGIYGQGWASNLETRIIRGRADLYSENLSAWENYISRLEDYADTIEGYVDIDPDCSSVYDDMIQFMEEEAAKSQTIRERAEKNEEVRLLNRYVSYGLPSEHEANIGFDSLIYVQDNGSLAIFRKDENSSYEMISPNKSIRLEITELEKGFCVTYPVTGEKRYYSEYGLPERFTYRNGGKIEFFYDENMKLSHIILDEKRRLNFGWEGNNLAYILDLNSGAKISYGYENARLSSVTDIDGDIKKFSYNSDGLLSKQIKADGSSVEFDYELIEGKMRTVATVDEKGARESFSYNISQKSMVYTDPDGFSTSYTYDDFGRTLTVEKNPPAGGSNLSFLEYEYDSSGFLTASFENGEKTSYEYDQLGNMTQKTYPKGESEEWTYSGYLLTSFRDRQGFLYQYYYDSSCRLTDIYYKEELVFHFDYDSQGLLSCRKDNYGRQTDFYYDEWGNITERVLKFSGLTKSEKWTYDSLGRLTSYTDVLGRKSEFSYSPHAKRVKLYNGLQIEEEYSSRKLLLKRTETDLHTGEKRVHSYEYDKNKSCTAEYISGVDSRKNVISPLLLASMEYRPSGKLASYLEFDVLDDINNSFATEFAYDSLGNFDYALSSLYENPSSEQYALTSYPVKTLPGKALSDICSPEKSSYRSGDSLVLLEYDLLGRVTDRKICETDGKVVREDAWIYEDGKVIHISGGKYYEYFYYNAFSELVAYVDGEGNKTEYIRDILGRVCIQIDPYGEKTFMTYNGRNQLESVTYPDGIREQMQYDGRSEIIAEPLENPGRQIVSSPDGKTYTVRNFSGGENIYSYNEKGLLLSWQNSLGKKCGISYNADSSIASQTDFNGIRKDFTYGKNSTKVDSSDGSSFFYQYDACGNLTQASDSDGELFFTYDKAGLLQSQGDGSLSGKIAYSYNRAKKLVKIEAEKRVITYIRGKKGEILEITDTVSVEAFPSKISVRFSYDKCGRETLRVYDSGESLNTFYDEYGRRILSIGYSADMSPLFIDGLVYDQAGKIICSLDSDFQLRLYSYDSMGRLKSVSYPYSDSLAQKMKSEIGAAGLYYLENSAGFERHSLDSKLYSQIQELCSRIGMGGYQINPSETMISEQYEYDSNDNMIRKTNPFGAISYAYDSENRLLSWGNSGRAFYDANGNMISKEDAFSKVSYKYNSENRIEEIHGQSLLDDSLFVRKYAYDALGRRSESWSNNEGKSRNAYIGLGNMLFASLQEFSDADENISAFQAGKGRTKNESEPPSSGRYVFIGDKASDKGGVKTSSYSGNIHPLYDYDGNLISYFSFGHETGGEKRLLMTDRAGSVRSEISAQGQVSHYLYDVFGLPLADSGKFAFAGKRFDSESCLYDFGFRDYCPEYARFSSVDPIHDGLNWYAYCRGNPVEFYDMSGLYPVKSEEQYMQDMGHVYLGNSSSEYADLEGCLVTAIAESLSAITGVPVTNDYINAIQACFTGGNISWDGIESTFGLTKSTDFKALSDVTDDSVKKGGIVSMVNQGRHSYDMIDYLMRGEALKDNSAVKGLVAIEDIKDVKNTLSLIEKSGEAKAVLAQVNLDGSCLHFVGIGTDIKTIQGQQVVAITATSKFDTASQLGNNRKEQGWIVDKGQVYLPITLINRIDTLTKAQ</sequence>
<feature type="domain" description="DUF6531" evidence="4">
    <location>
        <begin position="261"/>
        <end position="322"/>
    </location>
</feature>